<dbReference type="Pfam" id="PF14663">
    <property type="entry name" value="RasGEF_N_2"/>
    <property type="match status" value="1"/>
</dbReference>
<comment type="caution">
    <text evidence="8">The sequence shown here is derived from an EMBL/GenBank/DDBJ whole genome shotgun (WGS) entry which is preliminary data.</text>
</comment>
<keyword evidence="2" id="KW-0175">Coiled coil</keyword>
<dbReference type="GO" id="GO:0031932">
    <property type="term" value="C:TORC2 complex"/>
    <property type="evidence" value="ECO:0007669"/>
    <property type="project" value="InterPro"/>
</dbReference>
<feature type="coiled-coil region" evidence="2">
    <location>
        <begin position="125"/>
        <end position="152"/>
    </location>
</feature>
<feature type="region of interest" description="Disordered" evidence="3">
    <location>
        <begin position="1274"/>
        <end position="1322"/>
    </location>
</feature>
<dbReference type="Pfam" id="PF14664">
    <property type="entry name" value="RICTOR_N"/>
    <property type="match status" value="1"/>
</dbReference>
<dbReference type="Pfam" id="PF14668">
    <property type="entry name" value="RICTOR_V"/>
    <property type="match status" value="1"/>
</dbReference>
<dbReference type="GO" id="GO:0038203">
    <property type="term" value="P:TORC2 signaling"/>
    <property type="evidence" value="ECO:0007669"/>
    <property type="project" value="TreeGrafter"/>
</dbReference>
<organism evidence="8 9">
    <name type="scientific">Rhizodiscina lignyota</name>
    <dbReference type="NCBI Taxonomy" id="1504668"/>
    <lineage>
        <taxon>Eukaryota</taxon>
        <taxon>Fungi</taxon>
        <taxon>Dikarya</taxon>
        <taxon>Ascomycota</taxon>
        <taxon>Pezizomycotina</taxon>
        <taxon>Dothideomycetes</taxon>
        <taxon>Pleosporomycetidae</taxon>
        <taxon>Aulographales</taxon>
        <taxon>Rhizodiscinaceae</taxon>
        <taxon>Rhizodiscina</taxon>
    </lineage>
</organism>
<evidence type="ECO:0000313" key="8">
    <source>
        <dbReference type="EMBL" id="KAF2097173.1"/>
    </source>
</evidence>
<dbReference type="SUPFAM" id="SSF46585">
    <property type="entry name" value="HR1 repeat"/>
    <property type="match status" value="1"/>
</dbReference>
<dbReference type="InterPro" id="IPR029451">
    <property type="entry name" value="RICTOR_M"/>
</dbReference>
<feature type="compositionally biased region" description="Basic and acidic residues" evidence="3">
    <location>
        <begin position="79"/>
        <end position="93"/>
    </location>
</feature>
<name>A0A9P4IBV8_9PEZI</name>
<sequence length="1322" mass="147590">MSVQVDTPSTVESQNTLVPPSRRDGRALSATNIPFPPRGTSYGASGPPPGSFSSDMRSIMSRTETPRPDFSTHTSYNDEDARTTSEQRQAELRDKIDKEIKIKIGSENLLEALNSKSAKQSKDQKFRVEQELNASNRKLAQLKLDLEAESLRGKATQNNEGSRLSYLFRGPPGRPPSRQALMDGESEEPEAETESPTYVLAEILQALEAEGMPPGHYVNNANKLVDLFKRHPTLKYDLTWSIFGLRIQTILLSDSREVVAAGYRMMRTAITDRKSLQTIRSLHTDYLVILSLVKENKANVEREQALKFVRAFLDVKDGVLEISRAIVRILVAIAEQGEDKLRNISILTLSEILVLDPTLVVSAGGIGTLTDALGDGSYHSAQSLSSAFLYLVDVPSRRQFLKSGQELTMPFTAFTESPVGHVHEGRLKSNAKVIATLLKSWQGLITLSMNDFLAIRSLMSSLYIPIEEVRDVLLDLLINILGIRPPSWGSSYLAGRRLTTYARVPNLKIQAAAGASAAPVADSDDRMDLVEHFTAVVLGSLLHAGLLEALLYAEEDPLSELLKRKVTLVLGEVLRLSNELLPSSWSYKLQVLPNLLKTATSFRQEVRFVATGTIYQVDSVNRTLYRSTSTAVHHSRPTIGVPGKSKSSETAKAQWGPNMDEATFRGLLLNTEVLQSTKYTKWKWTYVQQIVEGPLLNPKRLEEATKGMKWVQRLLSFYQPFKRRFCDVRNTKPNQRYTRIGCALLTTLLQNPEGIKMLAESKLIRQLGECLSIYDRASGLSSTDPLFTPERMMDTLDAGYFALLGTLTKDEKGIQILERWRYFNILYHLVEVPGRDDLVMTLLNNLDYTLDTHCRILLSKSMTSCSKEVRIFSTRLLRKYATQTLSSTSDDVSSSTAEWAIKLLATQLYDPEIEVSEAAVKILEEASNQKHSLEYIVKCRPSLDHLGEIGAPLLLRFLSTSVGYHYLDGLDYISREMDDWFLGRNDSYVQTVEASLQRAMSDFSEKSNPKMPTTGVDETLEVQDYGLVPTHFYRELARTKEGCRLLEEKGHFDEFVTTIRDYEMGDDDAETIIKVKGCLWAVGNVGSMELGAPFLEKSDIIKDIVKIAEECTVMSLRGTAVFVLGLISRSLHGQEILYEYGWDGTVNIRGESMGLCVPLQFDKLFSVGTLFSCYTKTSATSGGTTNSEVLDPDPITSRILRLVTDLGNTVLAKRAAGDLHTIKAKKPPQFQDAEVFKKVMRILERHHFRLPVCRFVIDLFDRRVLRKVVLEEDDDDSSEVSPISPTESRARTLTESSTGTRGSAKFSARGEIGSDSDDDDGG</sequence>
<evidence type="ECO:0000259" key="5">
    <source>
        <dbReference type="SMART" id="SM01307"/>
    </source>
</evidence>
<feature type="compositionally biased region" description="Polar residues" evidence="3">
    <location>
        <begin position="1283"/>
        <end position="1301"/>
    </location>
</feature>
<dbReference type="InterPro" id="IPR028268">
    <property type="entry name" value="Pianissimo_fam"/>
</dbReference>
<dbReference type="InterPro" id="IPR029452">
    <property type="entry name" value="RICTOR_V"/>
</dbReference>
<dbReference type="EMBL" id="ML978128">
    <property type="protein sequence ID" value="KAF2097173.1"/>
    <property type="molecule type" value="Genomic_DNA"/>
</dbReference>
<evidence type="ECO:0000259" key="7">
    <source>
        <dbReference type="SMART" id="SM01310"/>
    </source>
</evidence>
<dbReference type="Pfam" id="PF14666">
    <property type="entry name" value="RICTOR_M"/>
    <property type="match status" value="1"/>
</dbReference>
<feature type="region of interest" description="Disordered" evidence="3">
    <location>
        <begin position="153"/>
        <end position="195"/>
    </location>
</feature>
<evidence type="ECO:0000313" key="9">
    <source>
        <dbReference type="Proteomes" id="UP000799772"/>
    </source>
</evidence>
<dbReference type="Pfam" id="PF02185">
    <property type="entry name" value="HR1"/>
    <property type="match status" value="1"/>
</dbReference>
<feature type="domain" description="REM-1" evidence="4">
    <location>
        <begin position="87"/>
        <end position="156"/>
    </location>
</feature>
<dbReference type="Gene3D" id="1.10.287.160">
    <property type="entry name" value="HR1 repeat"/>
    <property type="match status" value="1"/>
</dbReference>
<keyword evidence="9" id="KW-1185">Reference proteome</keyword>
<dbReference type="Proteomes" id="UP000799772">
    <property type="component" value="Unassembled WGS sequence"/>
</dbReference>
<dbReference type="InterPro" id="IPR029453">
    <property type="entry name" value="Rictor_IV"/>
</dbReference>
<feature type="region of interest" description="Disordered" evidence="3">
    <location>
        <begin position="635"/>
        <end position="654"/>
    </location>
</feature>
<protein>
    <submittedName>
        <fullName evidence="8">Cytosolic regulator pianissimo</fullName>
    </submittedName>
</protein>
<dbReference type="SMART" id="SM01310">
    <property type="entry name" value="RICTOR_V"/>
    <property type="match status" value="1"/>
</dbReference>
<evidence type="ECO:0000256" key="2">
    <source>
        <dbReference type="SAM" id="Coils"/>
    </source>
</evidence>
<dbReference type="SMART" id="SM01308">
    <property type="entry name" value="RICTOR_N"/>
    <property type="match status" value="1"/>
</dbReference>
<evidence type="ECO:0000259" key="6">
    <source>
        <dbReference type="SMART" id="SM01308"/>
    </source>
</evidence>
<dbReference type="SMART" id="SM01303">
    <property type="entry name" value="RasGEF_N_2"/>
    <property type="match status" value="1"/>
</dbReference>
<feature type="compositionally biased region" description="Acidic residues" evidence="3">
    <location>
        <begin position="184"/>
        <end position="193"/>
    </location>
</feature>
<evidence type="ECO:0000256" key="1">
    <source>
        <dbReference type="ARBA" id="ARBA00008878"/>
    </source>
</evidence>
<proteinExistence type="inferred from homology"/>
<reference evidence="8" key="1">
    <citation type="journal article" date="2020" name="Stud. Mycol.">
        <title>101 Dothideomycetes genomes: a test case for predicting lifestyles and emergence of pathogens.</title>
        <authorList>
            <person name="Haridas S."/>
            <person name="Albert R."/>
            <person name="Binder M."/>
            <person name="Bloem J."/>
            <person name="Labutti K."/>
            <person name="Salamov A."/>
            <person name="Andreopoulos B."/>
            <person name="Baker S."/>
            <person name="Barry K."/>
            <person name="Bills G."/>
            <person name="Bluhm B."/>
            <person name="Cannon C."/>
            <person name="Castanera R."/>
            <person name="Culley D."/>
            <person name="Daum C."/>
            <person name="Ezra D."/>
            <person name="Gonzalez J."/>
            <person name="Henrissat B."/>
            <person name="Kuo A."/>
            <person name="Liang C."/>
            <person name="Lipzen A."/>
            <person name="Lutzoni F."/>
            <person name="Magnuson J."/>
            <person name="Mondo S."/>
            <person name="Nolan M."/>
            <person name="Ohm R."/>
            <person name="Pangilinan J."/>
            <person name="Park H.-J."/>
            <person name="Ramirez L."/>
            <person name="Alfaro M."/>
            <person name="Sun H."/>
            <person name="Tritt A."/>
            <person name="Yoshinaga Y."/>
            <person name="Zwiers L.-H."/>
            <person name="Turgeon B."/>
            <person name="Goodwin S."/>
            <person name="Spatafora J."/>
            <person name="Crous P."/>
            <person name="Grigoriev I."/>
        </authorList>
    </citation>
    <scope>NUCLEOTIDE SEQUENCE</scope>
    <source>
        <strain evidence="8">CBS 133067</strain>
    </source>
</reference>
<comment type="similarity">
    <text evidence="1">Belongs to the RICTOR family.</text>
</comment>
<feature type="domain" description="Rapamycin-insensitive companion of mTOR middle" evidence="5">
    <location>
        <begin position="659"/>
        <end position="883"/>
    </location>
</feature>
<feature type="domain" description="Rapamycin-insensitive companion of mTOR" evidence="7">
    <location>
        <begin position="1072"/>
        <end position="1144"/>
    </location>
</feature>
<dbReference type="SMART" id="SM01307">
    <property type="entry name" value="RICTOR_M"/>
    <property type="match status" value="1"/>
</dbReference>
<dbReference type="SUPFAM" id="SSF48371">
    <property type="entry name" value="ARM repeat"/>
    <property type="match status" value="1"/>
</dbReference>
<feature type="region of interest" description="Disordered" evidence="3">
    <location>
        <begin position="1"/>
        <end position="93"/>
    </location>
</feature>
<dbReference type="InterPro" id="IPR036274">
    <property type="entry name" value="HR1_rpt_sf"/>
</dbReference>
<evidence type="ECO:0000256" key="3">
    <source>
        <dbReference type="SAM" id="MobiDB-lite"/>
    </source>
</evidence>
<dbReference type="OrthoDB" id="271111at2759"/>
<dbReference type="InterPro" id="IPR016024">
    <property type="entry name" value="ARM-type_fold"/>
</dbReference>
<dbReference type="SMART" id="SM00742">
    <property type="entry name" value="Hr1"/>
    <property type="match status" value="1"/>
</dbReference>
<evidence type="ECO:0000259" key="4">
    <source>
        <dbReference type="SMART" id="SM00742"/>
    </source>
</evidence>
<dbReference type="PANTHER" id="PTHR13298:SF11">
    <property type="entry name" value="RAPAMYCIN-INSENSITIVE COMPANION OF MTOR"/>
    <property type="match status" value="1"/>
</dbReference>
<gene>
    <name evidence="8" type="ORF">NA57DRAFT_41059</name>
</gene>
<feature type="domain" description="Rapamycin-insensitive companion of mTOR N-terminal" evidence="6">
    <location>
        <begin position="218"/>
        <end position="582"/>
    </location>
</feature>
<accession>A0A9P4IBV8</accession>
<dbReference type="InterPro" id="IPR028267">
    <property type="entry name" value="Pianissimo_N"/>
</dbReference>
<feature type="compositionally biased region" description="Polar residues" evidence="3">
    <location>
        <begin position="1"/>
        <end position="18"/>
    </location>
</feature>
<dbReference type="InterPro" id="IPR011072">
    <property type="entry name" value="HR1_rho-bd"/>
</dbReference>
<dbReference type="PANTHER" id="PTHR13298">
    <property type="entry name" value="CYTOSOLIC REGULATOR PIANISSIMO"/>
    <property type="match status" value="1"/>
</dbReference>